<dbReference type="GO" id="GO:0022857">
    <property type="term" value="F:transmembrane transporter activity"/>
    <property type="evidence" value="ECO:0007669"/>
    <property type="project" value="TreeGrafter"/>
</dbReference>
<reference evidence="11" key="1">
    <citation type="submission" date="2016-06" db="EMBL/GenBank/DDBJ databases">
        <title>Complete genome sequence of Actinoalloteichus fjordicus DSM 46855 (=ADI127-17), type strain of the new species Actinoalloteichus fjordicus.</title>
        <authorList>
            <person name="Ruckert C."/>
            <person name="Nouioui I."/>
            <person name="Willmese J."/>
            <person name="van Wezel G."/>
            <person name="Klenk H.-P."/>
            <person name="Kalinowski J."/>
            <person name="Zotchev S.B."/>
        </authorList>
    </citation>
    <scope>NUCLEOTIDE SEQUENCE [LARGE SCALE GENOMIC DNA]</scope>
    <source>
        <strain evidence="11">ADI127-7</strain>
    </source>
</reference>
<dbReference type="InterPro" id="IPR025857">
    <property type="entry name" value="MacB_PCD"/>
</dbReference>
<keyword evidence="5 7" id="KW-0472">Membrane</keyword>
<comment type="subcellular location">
    <subcellularLocation>
        <location evidence="1">Cell membrane</location>
        <topology evidence="1">Multi-pass membrane protein</topology>
    </subcellularLocation>
</comment>
<dbReference type="PANTHER" id="PTHR30572">
    <property type="entry name" value="MEMBRANE COMPONENT OF TRANSPORTER-RELATED"/>
    <property type="match status" value="1"/>
</dbReference>
<dbReference type="PANTHER" id="PTHR30572:SF4">
    <property type="entry name" value="ABC TRANSPORTER PERMEASE YTRF"/>
    <property type="match status" value="1"/>
</dbReference>
<sequence>MGLIKASIAQIRHRPSRILLTGVAIGVATLFTAGTVLFTDTLRTEFTSGFTSVSENVDAIASPDFQYADGLTSEHFDQVQALPEVTETVPAITGFATAPNRQMIIATSGIFDGPLADTEIVDGQAPAGPGEVVLSSASAETMSAGVGDTVPLIFTLETLDGNQSTQELTLTVSGIAESANAFDLVAIGDPDSVREWLGSQFWDEILVASTDPATAVAAMSEVLGDAASVQSGAERRASDLANADAGADQVFMLLSVFLFIALFAAAIIVASTFRILLVRNRRRTALLRCVGAQPGHILRALLVEAALSGLVAGAAGVAAAVGLGYGGLAIAGALTGNQISLVVSPIGLVWCLVLAVAVAVTAAAVPAIRGSRIPPVAAMNVAALSDSGTGIGRLRMVFAVLAVLGAAGFAAVPIVMPDAAQLGILAAAASGCALFVGFLAFGPAVLRGVVGLLEKPLTKIGGISGRLAVRNTLRVPRRSATTAAVFALGVTLVTAVLVSLSNMQTGAENSLAAARPADVTISSYTDYEEPSAITSEVVESLRNDPAVGELVEVTQTLSDLTVGGTTATDLTVRGLDLTSLPDVVRAPAEGSFDGWGAGQVGLYTETAADLGLTVGDSMTITTDGGDVTVEVAALYENTGTMGVVVVHPDDIARIDPDASPVVLLANPAPGVEQADFRAAVEGLVPVDPMIHLSFPGDEREMFQEIIDTLRLVALGLVGITVLVAMVGVATTLSLSVVERTQEHGLLRALGLRGGGLRAMLSWEAAILGGYATVLGILLGTGYAMLITLADPQLGAEPSIPFDQLGLVLVAMLGMALLSALIPAAKAAKSSPMHALADD</sequence>
<gene>
    <name evidence="10" type="ORF">UA74_06090</name>
</gene>
<dbReference type="InterPro" id="IPR003838">
    <property type="entry name" value="ABC3_permease_C"/>
</dbReference>
<keyword evidence="3 7" id="KW-0812">Transmembrane</keyword>
<protein>
    <recommendedName>
        <fullName evidence="12">ABC transporter permease</fullName>
    </recommendedName>
</protein>
<dbReference type="RefSeq" id="WP_075739431.1">
    <property type="nucleotide sequence ID" value="NZ_CP016076.1"/>
</dbReference>
<feature type="transmembrane region" description="Helical" evidence="7">
    <location>
        <begin position="341"/>
        <end position="365"/>
    </location>
</feature>
<evidence type="ECO:0000259" key="8">
    <source>
        <dbReference type="Pfam" id="PF02687"/>
    </source>
</evidence>
<evidence type="ECO:0000259" key="9">
    <source>
        <dbReference type="Pfam" id="PF12704"/>
    </source>
</evidence>
<evidence type="ECO:0000256" key="2">
    <source>
        <dbReference type="ARBA" id="ARBA00022475"/>
    </source>
</evidence>
<feature type="domain" description="ABC3 transporter permease C-terminal" evidence="8">
    <location>
        <begin position="716"/>
        <end position="831"/>
    </location>
</feature>
<comment type="similarity">
    <text evidence="6">Belongs to the ABC-4 integral membrane protein family.</text>
</comment>
<keyword evidence="2" id="KW-1003">Cell membrane</keyword>
<feature type="transmembrane region" description="Helical" evidence="7">
    <location>
        <begin position="297"/>
        <end position="321"/>
    </location>
</feature>
<feature type="transmembrane region" description="Helical" evidence="7">
    <location>
        <begin position="18"/>
        <end position="38"/>
    </location>
</feature>
<feature type="transmembrane region" description="Helical" evidence="7">
    <location>
        <begin position="396"/>
        <end position="416"/>
    </location>
</feature>
<dbReference type="Pfam" id="PF12704">
    <property type="entry name" value="MacB_PCD"/>
    <property type="match status" value="2"/>
</dbReference>
<feature type="transmembrane region" description="Helical" evidence="7">
    <location>
        <begin position="480"/>
        <end position="500"/>
    </location>
</feature>
<dbReference type="KEGG" id="acad:UA74_06090"/>
<feature type="transmembrane region" description="Helical" evidence="7">
    <location>
        <begin position="422"/>
        <end position="446"/>
    </location>
</feature>
<keyword evidence="11" id="KW-1185">Reference proteome</keyword>
<dbReference type="Pfam" id="PF02687">
    <property type="entry name" value="FtsX"/>
    <property type="match status" value="2"/>
</dbReference>
<feature type="transmembrane region" description="Helical" evidence="7">
    <location>
        <begin position="804"/>
        <end position="824"/>
    </location>
</feature>
<proteinExistence type="inferred from homology"/>
<evidence type="ECO:0000256" key="7">
    <source>
        <dbReference type="SAM" id="Phobius"/>
    </source>
</evidence>
<evidence type="ECO:0000256" key="3">
    <source>
        <dbReference type="ARBA" id="ARBA00022692"/>
    </source>
</evidence>
<evidence type="ECO:0000313" key="11">
    <source>
        <dbReference type="Proteomes" id="UP000185511"/>
    </source>
</evidence>
<feature type="domain" description="ABC3 transporter permease C-terminal" evidence="8">
    <location>
        <begin position="256"/>
        <end position="375"/>
    </location>
</feature>
<feature type="transmembrane region" description="Helical" evidence="7">
    <location>
        <begin position="758"/>
        <end position="784"/>
    </location>
</feature>
<organism evidence="10 11">
    <name type="scientific">Actinoalloteichus fjordicus</name>
    <dbReference type="NCBI Taxonomy" id="1612552"/>
    <lineage>
        <taxon>Bacteria</taxon>
        <taxon>Bacillati</taxon>
        <taxon>Actinomycetota</taxon>
        <taxon>Actinomycetes</taxon>
        <taxon>Pseudonocardiales</taxon>
        <taxon>Pseudonocardiaceae</taxon>
        <taxon>Actinoalloteichus</taxon>
    </lineage>
</organism>
<dbReference type="EMBL" id="CP016076">
    <property type="protein sequence ID" value="APU13292.1"/>
    <property type="molecule type" value="Genomic_DNA"/>
</dbReference>
<evidence type="ECO:0000256" key="1">
    <source>
        <dbReference type="ARBA" id="ARBA00004651"/>
    </source>
</evidence>
<dbReference type="Proteomes" id="UP000185511">
    <property type="component" value="Chromosome"/>
</dbReference>
<feature type="domain" description="MacB-like periplasmic core" evidence="9">
    <location>
        <begin position="20"/>
        <end position="222"/>
    </location>
</feature>
<feature type="transmembrane region" description="Helical" evidence="7">
    <location>
        <begin position="711"/>
        <end position="737"/>
    </location>
</feature>
<evidence type="ECO:0000313" key="10">
    <source>
        <dbReference type="EMBL" id="APU13292.1"/>
    </source>
</evidence>
<feature type="domain" description="MacB-like periplasmic core" evidence="9">
    <location>
        <begin position="479"/>
        <end position="681"/>
    </location>
</feature>
<dbReference type="InterPro" id="IPR050250">
    <property type="entry name" value="Macrolide_Exporter_MacB"/>
</dbReference>
<evidence type="ECO:0000256" key="6">
    <source>
        <dbReference type="ARBA" id="ARBA00038076"/>
    </source>
</evidence>
<evidence type="ECO:0008006" key="12">
    <source>
        <dbReference type="Google" id="ProtNLM"/>
    </source>
</evidence>
<accession>A0AAC9LAV3</accession>
<feature type="transmembrane region" description="Helical" evidence="7">
    <location>
        <begin position="250"/>
        <end position="277"/>
    </location>
</feature>
<dbReference type="GO" id="GO:0005886">
    <property type="term" value="C:plasma membrane"/>
    <property type="evidence" value="ECO:0007669"/>
    <property type="project" value="UniProtKB-SubCell"/>
</dbReference>
<dbReference type="AlphaFoldDB" id="A0AAC9LAV3"/>
<evidence type="ECO:0000256" key="5">
    <source>
        <dbReference type="ARBA" id="ARBA00023136"/>
    </source>
</evidence>
<name>A0AAC9LAV3_9PSEU</name>
<evidence type="ECO:0000256" key="4">
    <source>
        <dbReference type="ARBA" id="ARBA00022989"/>
    </source>
</evidence>
<keyword evidence="4 7" id="KW-1133">Transmembrane helix</keyword>